<name>A0A453BBJ1_AEGTS</name>
<reference evidence="3" key="2">
    <citation type="journal article" date="2017" name="Nat. Plants">
        <title>The Aegilops tauschii genome reveals multiple impacts of transposons.</title>
        <authorList>
            <person name="Zhao G."/>
            <person name="Zou C."/>
            <person name="Li K."/>
            <person name="Wang K."/>
            <person name="Li T."/>
            <person name="Gao L."/>
            <person name="Zhang X."/>
            <person name="Wang H."/>
            <person name="Yang Z."/>
            <person name="Liu X."/>
            <person name="Jiang W."/>
            <person name="Mao L."/>
            <person name="Kong X."/>
            <person name="Jiao Y."/>
            <person name="Jia J."/>
        </authorList>
    </citation>
    <scope>NUCLEOTIDE SEQUENCE [LARGE SCALE GENOMIC DNA]</scope>
    <source>
        <strain evidence="3">cv. AL8/78</strain>
    </source>
</reference>
<keyword evidence="3" id="KW-1185">Reference proteome</keyword>
<organism evidence="2 3">
    <name type="scientific">Aegilops tauschii subsp. strangulata</name>
    <name type="common">Goatgrass</name>
    <dbReference type="NCBI Taxonomy" id="200361"/>
    <lineage>
        <taxon>Eukaryota</taxon>
        <taxon>Viridiplantae</taxon>
        <taxon>Streptophyta</taxon>
        <taxon>Embryophyta</taxon>
        <taxon>Tracheophyta</taxon>
        <taxon>Spermatophyta</taxon>
        <taxon>Magnoliopsida</taxon>
        <taxon>Liliopsida</taxon>
        <taxon>Poales</taxon>
        <taxon>Poaceae</taxon>
        <taxon>BOP clade</taxon>
        <taxon>Pooideae</taxon>
        <taxon>Triticodae</taxon>
        <taxon>Triticeae</taxon>
        <taxon>Triticinae</taxon>
        <taxon>Aegilops</taxon>
    </lineage>
</organism>
<dbReference type="Gramene" id="AET2Gv20448900.1">
    <property type="protein sequence ID" value="AET2Gv20448900.1"/>
    <property type="gene ID" value="AET2Gv20448900"/>
</dbReference>
<proteinExistence type="predicted"/>
<accession>A0A453BBJ1</accession>
<dbReference type="Proteomes" id="UP000015105">
    <property type="component" value="Chromosome 2D"/>
</dbReference>
<dbReference type="AlphaFoldDB" id="A0A453BBJ1"/>
<sequence length="71" mass="8246">MVSKSYSPRGYNNKKPGGESLSFSIDTMMFQRFVIAMNMKEPSWHRCITITFGRANITTEQHSWCKIEILL</sequence>
<feature type="region of interest" description="Disordered" evidence="1">
    <location>
        <begin position="1"/>
        <end position="21"/>
    </location>
</feature>
<reference evidence="2" key="5">
    <citation type="journal article" date="2021" name="G3 (Bethesda)">
        <title>Aegilops tauschii genome assembly Aet v5.0 features greater sequence contiguity and improved annotation.</title>
        <authorList>
            <person name="Wang L."/>
            <person name="Zhu T."/>
            <person name="Rodriguez J.C."/>
            <person name="Deal K.R."/>
            <person name="Dubcovsky J."/>
            <person name="McGuire P.E."/>
            <person name="Lux T."/>
            <person name="Spannagl M."/>
            <person name="Mayer K.F.X."/>
            <person name="Baldrich P."/>
            <person name="Meyers B.C."/>
            <person name="Huo N."/>
            <person name="Gu Y.Q."/>
            <person name="Zhou H."/>
            <person name="Devos K.M."/>
            <person name="Bennetzen J.L."/>
            <person name="Unver T."/>
            <person name="Budak H."/>
            <person name="Gulick P.J."/>
            <person name="Galiba G."/>
            <person name="Kalapos B."/>
            <person name="Nelson D.R."/>
            <person name="Li P."/>
            <person name="You F.M."/>
            <person name="Luo M.C."/>
            <person name="Dvorak J."/>
        </authorList>
    </citation>
    <scope>NUCLEOTIDE SEQUENCE [LARGE SCALE GENOMIC DNA]</scope>
    <source>
        <strain evidence="2">cv. AL8/78</strain>
    </source>
</reference>
<reference evidence="3" key="1">
    <citation type="journal article" date="2014" name="Science">
        <title>Ancient hybridizations among the ancestral genomes of bread wheat.</title>
        <authorList>
            <consortium name="International Wheat Genome Sequencing Consortium,"/>
            <person name="Marcussen T."/>
            <person name="Sandve S.R."/>
            <person name="Heier L."/>
            <person name="Spannagl M."/>
            <person name="Pfeifer M."/>
            <person name="Jakobsen K.S."/>
            <person name="Wulff B.B."/>
            <person name="Steuernagel B."/>
            <person name="Mayer K.F."/>
            <person name="Olsen O.A."/>
        </authorList>
    </citation>
    <scope>NUCLEOTIDE SEQUENCE [LARGE SCALE GENOMIC DNA]</scope>
    <source>
        <strain evidence="3">cv. AL8/78</strain>
    </source>
</reference>
<evidence type="ECO:0000313" key="2">
    <source>
        <dbReference type="EnsemblPlants" id="AET2Gv20448900.1"/>
    </source>
</evidence>
<dbReference type="EnsemblPlants" id="AET2Gv20448900.1">
    <property type="protein sequence ID" value="AET2Gv20448900.1"/>
    <property type="gene ID" value="AET2Gv20448900"/>
</dbReference>
<evidence type="ECO:0000256" key="1">
    <source>
        <dbReference type="SAM" id="MobiDB-lite"/>
    </source>
</evidence>
<reference evidence="2" key="4">
    <citation type="submission" date="2019-03" db="UniProtKB">
        <authorList>
            <consortium name="EnsemblPlants"/>
        </authorList>
    </citation>
    <scope>IDENTIFICATION</scope>
</reference>
<reference evidence="2" key="3">
    <citation type="journal article" date="2017" name="Nature">
        <title>Genome sequence of the progenitor of the wheat D genome Aegilops tauschii.</title>
        <authorList>
            <person name="Luo M.C."/>
            <person name="Gu Y.Q."/>
            <person name="Puiu D."/>
            <person name="Wang H."/>
            <person name="Twardziok S.O."/>
            <person name="Deal K.R."/>
            <person name="Huo N."/>
            <person name="Zhu T."/>
            <person name="Wang L."/>
            <person name="Wang Y."/>
            <person name="McGuire P.E."/>
            <person name="Liu S."/>
            <person name="Long H."/>
            <person name="Ramasamy R.K."/>
            <person name="Rodriguez J.C."/>
            <person name="Van S.L."/>
            <person name="Yuan L."/>
            <person name="Wang Z."/>
            <person name="Xia Z."/>
            <person name="Xiao L."/>
            <person name="Anderson O.D."/>
            <person name="Ouyang S."/>
            <person name="Liang Y."/>
            <person name="Zimin A.V."/>
            <person name="Pertea G."/>
            <person name="Qi P."/>
            <person name="Bennetzen J.L."/>
            <person name="Dai X."/>
            <person name="Dawson M.W."/>
            <person name="Muller H.G."/>
            <person name="Kugler K."/>
            <person name="Rivarola-Duarte L."/>
            <person name="Spannagl M."/>
            <person name="Mayer K.F.X."/>
            <person name="Lu F.H."/>
            <person name="Bevan M.W."/>
            <person name="Leroy P."/>
            <person name="Li P."/>
            <person name="You F.M."/>
            <person name="Sun Q."/>
            <person name="Liu Z."/>
            <person name="Lyons E."/>
            <person name="Wicker T."/>
            <person name="Salzberg S.L."/>
            <person name="Devos K.M."/>
            <person name="Dvorak J."/>
        </authorList>
    </citation>
    <scope>NUCLEOTIDE SEQUENCE [LARGE SCALE GENOMIC DNA]</scope>
    <source>
        <strain evidence="2">cv. AL8/78</strain>
    </source>
</reference>
<evidence type="ECO:0000313" key="3">
    <source>
        <dbReference type="Proteomes" id="UP000015105"/>
    </source>
</evidence>
<protein>
    <submittedName>
        <fullName evidence="2">Uncharacterized protein</fullName>
    </submittedName>
</protein>